<feature type="signal peptide" evidence="3">
    <location>
        <begin position="1"/>
        <end position="23"/>
    </location>
</feature>
<dbReference type="GO" id="GO:0016020">
    <property type="term" value="C:membrane"/>
    <property type="evidence" value="ECO:0007669"/>
    <property type="project" value="InterPro"/>
</dbReference>
<dbReference type="EMBL" id="AQPW01000025">
    <property type="protein sequence ID" value="EON31401.1"/>
    <property type="molecule type" value="Genomic_DNA"/>
</dbReference>
<proteinExistence type="predicted"/>
<name>R7Y5V2_9ACTN</name>
<evidence type="ECO:0000313" key="4">
    <source>
        <dbReference type="EMBL" id="EON31401.1"/>
    </source>
</evidence>
<gene>
    <name evidence="4" type="ORF">GTC6_17574</name>
</gene>
<comment type="caution">
    <text evidence="4">The sequence shown here is derived from an EMBL/GenBank/DDBJ whole genome shotgun (WGS) entry which is preliminary data.</text>
</comment>
<dbReference type="InterPro" id="IPR008691">
    <property type="entry name" value="LpqH"/>
</dbReference>
<dbReference type="Pfam" id="PF05481">
    <property type="entry name" value="Myco_19_kDa"/>
    <property type="match status" value="1"/>
</dbReference>
<sequence>MRKVHITSVLGAAALAVALTACGSDDSDSASAGTDAEATVTVDGQELELADKTVGCTDAAGKVTIGIGAGSGASGIGVVLTSGDSPEVESVGLGSLDGVTLGYQKGAGGGSADVTKDGDTYTVTGEASGVDLANPTEPVTKSYEIKVTCP</sequence>
<dbReference type="RefSeq" id="WP_010843910.1">
    <property type="nucleotide sequence ID" value="NZ_AQPW01000025.1"/>
</dbReference>
<dbReference type="OrthoDB" id="4376250at2"/>
<dbReference type="PROSITE" id="PS51257">
    <property type="entry name" value="PROKAR_LIPOPROTEIN"/>
    <property type="match status" value="1"/>
</dbReference>
<dbReference type="PATRIC" id="fig|1316928.3.peg.3552"/>
<accession>R7Y5V2</accession>
<keyword evidence="4" id="KW-0449">Lipoprotein</keyword>
<keyword evidence="3" id="KW-0732">Signal</keyword>
<reference evidence="4 5" key="1">
    <citation type="journal article" date="2013" name="Genome Announc.">
        <title>Draft Genome Sequence of a Benzothiophene-Desulfurizing Bacterium, Gordona terrae Strain C-6.</title>
        <authorList>
            <person name="Wang W."/>
            <person name="Ma T."/>
            <person name="Ren Y."/>
            <person name="Li G."/>
        </authorList>
    </citation>
    <scope>NUCLEOTIDE SEQUENCE [LARGE SCALE GENOMIC DNA]</scope>
    <source>
        <strain evidence="4 5">C-6</strain>
    </source>
</reference>
<evidence type="ECO:0000313" key="5">
    <source>
        <dbReference type="Proteomes" id="UP000013569"/>
    </source>
</evidence>
<evidence type="ECO:0000256" key="2">
    <source>
        <dbReference type="ARBA" id="ARBA00023136"/>
    </source>
</evidence>
<organism evidence="4 5">
    <name type="scientific">Gordonia terrae C-6</name>
    <dbReference type="NCBI Taxonomy" id="1316928"/>
    <lineage>
        <taxon>Bacteria</taxon>
        <taxon>Bacillati</taxon>
        <taxon>Actinomycetota</taxon>
        <taxon>Actinomycetes</taxon>
        <taxon>Mycobacteriales</taxon>
        <taxon>Gordoniaceae</taxon>
        <taxon>Gordonia</taxon>
    </lineage>
</organism>
<keyword evidence="1" id="KW-1003">Cell membrane</keyword>
<feature type="chain" id="PRO_5039637909" evidence="3">
    <location>
        <begin position="24"/>
        <end position="150"/>
    </location>
</feature>
<dbReference type="Proteomes" id="UP000013569">
    <property type="component" value="Unassembled WGS sequence"/>
</dbReference>
<protein>
    <submittedName>
        <fullName evidence="4">Lipoprotein LpqH</fullName>
    </submittedName>
</protein>
<keyword evidence="2" id="KW-0472">Membrane</keyword>
<evidence type="ECO:0000256" key="3">
    <source>
        <dbReference type="SAM" id="SignalP"/>
    </source>
</evidence>
<evidence type="ECO:0000256" key="1">
    <source>
        <dbReference type="ARBA" id="ARBA00022475"/>
    </source>
</evidence>
<dbReference type="AlphaFoldDB" id="R7Y5V2"/>